<dbReference type="HOGENOM" id="CLU_1583392_0_0_9"/>
<feature type="signal peptide" evidence="1">
    <location>
        <begin position="1"/>
        <end position="23"/>
    </location>
</feature>
<evidence type="ECO:0000256" key="1">
    <source>
        <dbReference type="SAM" id="SignalP"/>
    </source>
</evidence>
<keyword evidence="3" id="KW-1185">Reference proteome</keyword>
<dbReference type="AlphaFoldDB" id="C0Z4M0"/>
<dbReference type="RefSeq" id="WP_012684510.1">
    <property type="nucleotide sequence ID" value="NC_012491.1"/>
</dbReference>
<dbReference type="STRING" id="358681.BBR47_07700"/>
<evidence type="ECO:0008006" key="4">
    <source>
        <dbReference type="Google" id="ProtNLM"/>
    </source>
</evidence>
<organism evidence="2 3">
    <name type="scientific">Brevibacillus brevis (strain 47 / JCM 6285 / NBRC 100599)</name>
    <dbReference type="NCBI Taxonomy" id="358681"/>
    <lineage>
        <taxon>Bacteria</taxon>
        <taxon>Bacillati</taxon>
        <taxon>Bacillota</taxon>
        <taxon>Bacilli</taxon>
        <taxon>Bacillales</taxon>
        <taxon>Paenibacillaceae</taxon>
        <taxon>Brevibacillus</taxon>
    </lineage>
</organism>
<evidence type="ECO:0000313" key="2">
    <source>
        <dbReference type="EMBL" id="BAH41747.1"/>
    </source>
</evidence>
<reference evidence="2 3" key="1">
    <citation type="submission" date="2005-03" db="EMBL/GenBank/DDBJ databases">
        <title>Brevibacillus brevis strain 47, complete genome.</title>
        <authorList>
            <person name="Hosoyama A."/>
            <person name="Yamada R."/>
            <person name="Hongo Y."/>
            <person name="Terui Y."/>
            <person name="Ankai A."/>
            <person name="Masuyama W."/>
            <person name="Sekiguchi M."/>
            <person name="Takeda T."/>
            <person name="Asano K."/>
            <person name="Ohji S."/>
            <person name="Ichikawa N."/>
            <person name="Narita S."/>
            <person name="Aoki N."/>
            <person name="Miura H."/>
            <person name="Matsushita S."/>
            <person name="Sekigawa T."/>
            <person name="Yamagata H."/>
            <person name="Yoshikawa H."/>
            <person name="Udaka S."/>
            <person name="Tanikawa S."/>
            <person name="Fujita N."/>
        </authorList>
    </citation>
    <scope>NUCLEOTIDE SEQUENCE [LARGE SCALE GENOMIC DNA]</scope>
    <source>
        <strain evidence="3">47 / JCM 6285 / NBRC 100599</strain>
    </source>
</reference>
<name>C0Z4M0_BREBN</name>
<keyword evidence="1" id="KW-0732">Signal</keyword>
<protein>
    <recommendedName>
        <fullName evidence="4">Lipoprotein</fullName>
    </recommendedName>
</protein>
<dbReference type="KEGG" id="bbe:BBR47_07700"/>
<gene>
    <name evidence="2" type="ordered locus">BBR47_07700</name>
</gene>
<sequence>MKKRNVILSGLALAGAIFAGSFAGSNLYASEDVEQFEQGNQMRTLSSLGIEAKSNDLEPMKTLTDENGKKWIYTDFTKRTPLMDKIENERSVGAKSAFIEVQDAIMQKYAEIGDSIPVILLDEELKEGSFSFNREDGEALIFKLKYNEKKAAWDYEQEK</sequence>
<proteinExistence type="predicted"/>
<evidence type="ECO:0000313" key="3">
    <source>
        <dbReference type="Proteomes" id="UP000001877"/>
    </source>
</evidence>
<dbReference type="Proteomes" id="UP000001877">
    <property type="component" value="Chromosome"/>
</dbReference>
<accession>C0Z4M0</accession>
<dbReference type="EMBL" id="AP008955">
    <property type="protein sequence ID" value="BAH41747.1"/>
    <property type="molecule type" value="Genomic_DNA"/>
</dbReference>
<feature type="chain" id="PRO_5038769127" description="Lipoprotein" evidence="1">
    <location>
        <begin position="24"/>
        <end position="159"/>
    </location>
</feature>